<feature type="region of interest" description="Disordered" evidence="1">
    <location>
        <begin position="61"/>
        <end position="145"/>
    </location>
</feature>
<reference evidence="2" key="1">
    <citation type="submission" date="2023-04" db="EMBL/GenBank/DDBJ databases">
        <title>Phytophthora fragariaefolia NBRC 109709.</title>
        <authorList>
            <person name="Ichikawa N."/>
            <person name="Sato H."/>
            <person name="Tonouchi N."/>
        </authorList>
    </citation>
    <scope>NUCLEOTIDE SEQUENCE</scope>
    <source>
        <strain evidence="2">NBRC 109709</strain>
    </source>
</reference>
<dbReference type="Proteomes" id="UP001165121">
    <property type="component" value="Unassembled WGS sequence"/>
</dbReference>
<proteinExistence type="predicted"/>
<dbReference type="OrthoDB" id="164906at2759"/>
<name>A0A9W6XK91_9STRA</name>
<accession>A0A9W6XK91</accession>
<feature type="compositionally biased region" description="Basic and acidic residues" evidence="1">
    <location>
        <begin position="61"/>
        <end position="94"/>
    </location>
</feature>
<gene>
    <name evidence="2" type="ORF">Pfra01_001228600</name>
</gene>
<evidence type="ECO:0000256" key="1">
    <source>
        <dbReference type="SAM" id="MobiDB-lite"/>
    </source>
</evidence>
<keyword evidence="3" id="KW-1185">Reference proteome</keyword>
<dbReference type="EMBL" id="BSXT01001234">
    <property type="protein sequence ID" value="GMF40265.1"/>
    <property type="molecule type" value="Genomic_DNA"/>
</dbReference>
<evidence type="ECO:0000313" key="2">
    <source>
        <dbReference type="EMBL" id="GMF40265.1"/>
    </source>
</evidence>
<feature type="compositionally biased region" description="Basic and acidic residues" evidence="1">
    <location>
        <begin position="126"/>
        <end position="145"/>
    </location>
</feature>
<protein>
    <submittedName>
        <fullName evidence="2">Unnamed protein product</fullName>
    </submittedName>
</protein>
<organism evidence="2 3">
    <name type="scientific">Phytophthora fragariaefolia</name>
    <dbReference type="NCBI Taxonomy" id="1490495"/>
    <lineage>
        <taxon>Eukaryota</taxon>
        <taxon>Sar</taxon>
        <taxon>Stramenopiles</taxon>
        <taxon>Oomycota</taxon>
        <taxon>Peronosporomycetes</taxon>
        <taxon>Peronosporales</taxon>
        <taxon>Peronosporaceae</taxon>
        <taxon>Phytophthora</taxon>
    </lineage>
</organism>
<dbReference type="AlphaFoldDB" id="A0A9W6XK91"/>
<comment type="caution">
    <text evidence="2">The sequence shown here is derived from an EMBL/GenBank/DDBJ whole genome shotgun (WGS) entry which is preliminary data.</text>
</comment>
<sequence>MSENIRMFAELPQDAEIIPEVQQCRYFKRGMPRAWQEKLATSGVVYDRLYDLVLYFTRIESAERQQTGRDKSKSFKDPCQDHRKEKHQGREKPQNNRFKNDRKKPGSSNNKGEKWRSFHKTSSHNTSERYTVKNKEADEHKRTEG</sequence>
<evidence type="ECO:0000313" key="3">
    <source>
        <dbReference type="Proteomes" id="UP001165121"/>
    </source>
</evidence>